<accession>A0A7W9LP11</accession>
<keyword evidence="2" id="KW-0472">Membrane</keyword>
<dbReference type="EMBL" id="JACHMM010000001">
    <property type="protein sequence ID" value="MBB5790826.1"/>
    <property type="molecule type" value="Genomic_DNA"/>
</dbReference>
<comment type="caution">
    <text evidence="4">The sequence shown here is derived from an EMBL/GenBank/DDBJ whole genome shotgun (WGS) entry which is preliminary data.</text>
</comment>
<keyword evidence="5" id="KW-1185">Reference proteome</keyword>
<dbReference type="Proteomes" id="UP000542813">
    <property type="component" value="Unassembled WGS sequence"/>
</dbReference>
<evidence type="ECO:0000256" key="1">
    <source>
        <dbReference type="SAM" id="MobiDB-lite"/>
    </source>
</evidence>
<reference evidence="4 5" key="1">
    <citation type="submission" date="2020-08" db="EMBL/GenBank/DDBJ databases">
        <title>Sequencing the genomes of 1000 actinobacteria strains.</title>
        <authorList>
            <person name="Klenk H.-P."/>
        </authorList>
    </citation>
    <scope>NUCLEOTIDE SEQUENCE [LARGE SCALE GENOMIC DNA]</scope>
    <source>
        <strain evidence="4 5">DSM 102122</strain>
    </source>
</reference>
<name>A0A7W9LP11_9ACTN</name>
<dbReference type="RefSeq" id="WP_184827153.1">
    <property type="nucleotide sequence ID" value="NZ_JACHMM010000001.1"/>
</dbReference>
<evidence type="ECO:0000259" key="3">
    <source>
        <dbReference type="Pfam" id="PF26366"/>
    </source>
</evidence>
<organism evidence="4 5">
    <name type="scientific">Jiangella mangrovi</name>
    <dbReference type="NCBI Taxonomy" id="1524084"/>
    <lineage>
        <taxon>Bacteria</taxon>
        <taxon>Bacillati</taxon>
        <taxon>Actinomycetota</taxon>
        <taxon>Actinomycetes</taxon>
        <taxon>Jiangellales</taxon>
        <taxon>Jiangellaceae</taxon>
        <taxon>Jiangella</taxon>
    </lineage>
</organism>
<protein>
    <recommendedName>
        <fullName evidence="3">DUF8094 domain-containing protein</fullName>
    </recommendedName>
</protein>
<feature type="compositionally biased region" description="Basic and acidic residues" evidence="1">
    <location>
        <begin position="217"/>
        <end position="245"/>
    </location>
</feature>
<keyword evidence="2" id="KW-0812">Transmembrane</keyword>
<keyword evidence="2" id="KW-1133">Transmembrane helix</keyword>
<feature type="domain" description="DUF8094" evidence="3">
    <location>
        <begin position="327"/>
        <end position="499"/>
    </location>
</feature>
<evidence type="ECO:0000313" key="4">
    <source>
        <dbReference type="EMBL" id="MBB5790826.1"/>
    </source>
</evidence>
<proteinExistence type="predicted"/>
<evidence type="ECO:0000313" key="5">
    <source>
        <dbReference type="Proteomes" id="UP000542813"/>
    </source>
</evidence>
<feature type="compositionally biased region" description="Pro residues" evidence="1">
    <location>
        <begin position="269"/>
        <end position="292"/>
    </location>
</feature>
<dbReference type="AlphaFoldDB" id="A0A7W9LP11"/>
<sequence length="611" mass="63396">MTRARLRLVLAVALIVLGTPLLLAGAAAAVYVGPDDTVEYARSEVSGDGSVVATDVGVATVTGPVLHVSARSADDGEVFVGAAHRIHVDSYLDGVGQQTVTAADLRGEVTSSAAPGGAPAVPPGELDWWEEQASGPGWQGVSYELTDEPVRVVVMSPSASGEPLNVELSFGVEVDGFFLTAVLVGVGGLLLVAAGVLLIVIPRRRRRKRKLAVVPDTKAEPKPEAETKAEAAAVVDEKPSPKEKDEKDDEPSKDEEPEKEKVATVTPLPKRPLPQRTPPPPAPEPPPKPPATPTARIAVVLGLTGLVTACAQVPAEIDQAARGALIPAITFDRAEGFFGQYNEIVDLAGVSLDASQLGEVETGALLATSEFAVEEQLATGVTPETPPTPVTPSIVLSPEVDSYPMWAIVTGASSSGGAPSWFLLTRENAASPWLASLAVHPAEGTSVTAPLTADGAAVVADDAATRRGDEVLEALRQYGETGEEPENIDLSFADGLTRLPDHGLQLDTAPPEFGTTSRSCAVESPENIHWLQTEYGAVALASISCTQSVMVNSGYSVVIEAAGLGTIPGGSQISQAEISQNATFILSVDTDGSATVVGQRMQPIGMTWSLP</sequence>
<dbReference type="InterPro" id="IPR058407">
    <property type="entry name" value="DUF8094"/>
</dbReference>
<dbReference type="Pfam" id="PF26366">
    <property type="entry name" value="DUF8094"/>
    <property type="match status" value="1"/>
</dbReference>
<gene>
    <name evidence="4" type="ORF">HD601_005401</name>
</gene>
<feature type="region of interest" description="Disordered" evidence="1">
    <location>
        <begin position="210"/>
        <end position="293"/>
    </location>
</feature>
<evidence type="ECO:0000256" key="2">
    <source>
        <dbReference type="SAM" id="Phobius"/>
    </source>
</evidence>
<feature type="transmembrane region" description="Helical" evidence="2">
    <location>
        <begin position="177"/>
        <end position="201"/>
    </location>
</feature>